<dbReference type="AlphaFoldDB" id="A0A9X3J616"/>
<reference evidence="1" key="1">
    <citation type="submission" date="2022-11" db="EMBL/GenBank/DDBJ databases">
        <title>Marilongibacter aestuarii gen. nov., sp. nov., isolated from tidal flat sediment.</title>
        <authorList>
            <person name="Jiayan W."/>
        </authorList>
    </citation>
    <scope>NUCLEOTIDE SEQUENCE</scope>
    <source>
        <strain evidence="1">Z1-6</strain>
    </source>
</reference>
<dbReference type="EMBL" id="JAPOHD010000005">
    <property type="protein sequence ID" value="MCY1719175.1"/>
    <property type="molecule type" value="Genomic_DNA"/>
</dbReference>
<dbReference type="RefSeq" id="WP_343331511.1">
    <property type="nucleotide sequence ID" value="NZ_JAPOHD010000005.1"/>
</dbReference>
<evidence type="ECO:0000313" key="1">
    <source>
        <dbReference type="EMBL" id="MCY1719175.1"/>
    </source>
</evidence>
<sequence length="87" mass="9877">MHLTVQAWTYERAGIVTAPCCLQRHGIIRSTRAMKISPLLVIIKLRVDTIVGVESPVVGRKKCSVAVFYKKSLPEIIRKAFKYFESE</sequence>
<comment type="caution">
    <text evidence="1">The sequence shown here is derived from an EMBL/GenBank/DDBJ whole genome shotgun (WGS) entry which is preliminary data.</text>
</comment>
<proteinExistence type="predicted"/>
<gene>
    <name evidence="1" type="ORF">OU798_02410</name>
</gene>
<dbReference type="Proteomes" id="UP001145087">
    <property type="component" value="Unassembled WGS sequence"/>
</dbReference>
<accession>A0A9X3J616</accession>
<keyword evidence="2" id="KW-1185">Reference proteome</keyword>
<name>A0A9X3J616_9BACT</name>
<evidence type="ECO:0000313" key="2">
    <source>
        <dbReference type="Proteomes" id="UP001145087"/>
    </source>
</evidence>
<organism evidence="1 2">
    <name type="scientific">Draconibacterium aestuarii</name>
    <dbReference type="NCBI Taxonomy" id="2998507"/>
    <lineage>
        <taxon>Bacteria</taxon>
        <taxon>Pseudomonadati</taxon>
        <taxon>Bacteroidota</taxon>
        <taxon>Bacteroidia</taxon>
        <taxon>Marinilabiliales</taxon>
        <taxon>Prolixibacteraceae</taxon>
        <taxon>Draconibacterium</taxon>
    </lineage>
</organism>
<protein>
    <submittedName>
        <fullName evidence="1">Uncharacterized protein</fullName>
    </submittedName>
</protein>